<keyword evidence="2" id="KW-1185">Reference proteome</keyword>
<evidence type="ECO:0000313" key="1">
    <source>
        <dbReference type="EMBL" id="EWG40562.1"/>
    </source>
</evidence>
<gene>
    <name evidence="1" type="ORF">FVEG_15146</name>
</gene>
<evidence type="ECO:0000313" key="2">
    <source>
        <dbReference type="Proteomes" id="UP000009096"/>
    </source>
</evidence>
<dbReference type="KEGG" id="fvr:FVEG_15146"/>
<dbReference type="Proteomes" id="UP000009096">
    <property type="component" value="Chromosome 5"/>
</dbReference>
<organism evidence="1 2">
    <name type="scientific">Gibberella moniliformis (strain M3125 / FGSC 7600)</name>
    <name type="common">Maize ear and stalk rot fungus</name>
    <name type="synonym">Fusarium verticillioides</name>
    <dbReference type="NCBI Taxonomy" id="334819"/>
    <lineage>
        <taxon>Eukaryota</taxon>
        <taxon>Fungi</taxon>
        <taxon>Dikarya</taxon>
        <taxon>Ascomycota</taxon>
        <taxon>Pezizomycotina</taxon>
        <taxon>Sordariomycetes</taxon>
        <taxon>Hypocreomycetidae</taxon>
        <taxon>Hypocreales</taxon>
        <taxon>Nectriaceae</taxon>
        <taxon>Fusarium</taxon>
        <taxon>Fusarium fujikuroi species complex</taxon>
    </lineage>
</organism>
<dbReference type="EMBL" id="DS022244">
    <property type="protein sequence ID" value="EWG40562.1"/>
    <property type="molecule type" value="Genomic_DNA"/>
</dbReference>
<name>W7M6N5_GIBM7</name>
<dbReference type="VEuPathDB" id="FungiDB:FVEG_15146"/>
<dbReference type="GeneID" id="30072022"/>
<accession>W7M6N5</accession>
<proteinExistence type="predicted"/>
<reference evidence="1 2" key="1">
    <citation type="journal article" date="2010" name="Nature">
        <title>Comparative genomics reveals mobile pathogenicity chromosomes in Fusarium.</title>
        <authorList>
            <person name="Ma L.J."/>
            <person name="van der Does H.C."/>
            <person name="Borkovich K.A."/>
            <person name="Coleman J.J."/>
            <person name="Daboussi M.J."/>
            <person name="Di Pietro A."/>
            <person name="Dufresne M."/>
            <person name="Freitag M."/>
            <person name="Grabherr M."/>
            <person name="Henrissat B."/>
            <person name="Houterman P.M."/>
            <person name="Kang S."/>
            <person name="Shim W.B."/>
            <person name="Woloshuk C."/>
            <person name="Xie X."/>
            <person name="Xu J.R."/>
            <person name="Antoniw J."/>
            <person name="Baker S.E."/>
            <person name="Bluhm B.H."/>
            <person name="Breakspear A."/>
            <person name="Brown D.W."/>
            <person name="Butchko R.A."/>
            <person name="Chapman S."/>
            <person name="Coulson R."/>
            <person name="Coutinho P.M."/>
            <person name="Danchin E.G."/>
            <person name="Diener A."/>
            <person name="Gale L.R."/>
            <person name="Gardiner D.M."/>
            <person name="Goff S."/>
            <person name="Hammond-Kosack K.E."/>
            <person name="Hilburn K."/>
            <person name="Hua-Van A."/>
            <person name="Jonkers W."/>
            <person name="Kazan K."/>
            <person name="Kodira C.D."/>
            <person name="Koehrsen M."/>
            <person name="Kumar L."/>
            <person name="Lee Y.H."/>
            <person name="Li L."/>
            <person name="Manners J.M."/>
            <person name="Miranda-Saavedra D."/>
            <person name="Mukherjee M."/>
            <person name="Park G."/>
            <person name="Park J."/>
            <person name="Park S.Y."/>
            <person name="Proctor R.H."/>
            <person name="Regev A."/>
            <person name="Ruiz-Roldan M.C."/>
            <person name="Sain D."/>
            <person name="Sakthikumar S."/>
            <person name="Sykes S."/>
            <person name="Schwartz D.C."/>
            <person name="Turgeon B.G."/>
            <person name="Wapinski I."/>
            <person name="Yoder O."/>
            <person name="Young S."/>
            <person name="Zeng Q."/>
            <person name="Zhou S."/>
            <person name="Galagan J."/>
            <person name="Cuomo C.A."/>
            <person name="Kistler H.C."/>
            <person name="Rep M."/>
        </authorList>
    </citation>
    <scope>NUCLEOTIDE SEQUENCE [LARGE SCALE GENOMIC DNA]</scope>
    <source>
        <strain evidence="2">M3125 / FGSC 7600</strain>
    </source>
</reference>
<dbReference type="EMBL" id="CM000582">
    <property type="protein sequence ID" value="EWG40562.1"/>
    <property type="molecule type" value="Genomic_DNA"/>
</dbReference>
<protein>
    <submittedName>
        <fullName evidence="1">Uncharacterized protein</fullName>
    </submittedName>
</protein>
<dbReference type="AlphaFoldDB" id="W7M6N5"/>
<dbReference type="RefSeq" id="XP_018746753.1">
    <property type="nucleotide sequence ID" value="XM_018904254.1"/>
</dbReference>
<sequence length="63" mass="6529">MTALKKSLESILPDKLLGAAAGGVMVREQISPHETTKAQASLGRVCGGSVRGRVATLPSLQQI</sequence>